<sequence>MDGYMLTAAKLLNLDPTPSITHHEAFQQKPEKALWICSSFGVGRRPGGFQACSKPAPHPSLLAQTLHPASQSRPPISTSPPADAAICGQLDPVHAHHEQRGGSALCPNEKCPETPQASPQSSSDLGATAPAVRVPLRILHYQATSYYVPEEKESRKDSIPKHPLPDGGPMIACQLHGRARRDKFLLHATLFAPSKPSGLTLMGSATLAWHQSYSYKQYFVRTRYYNQGLIGSCHGLSDIIAHTYTKCMSTPRWTTAACTDYKSMSSNGMFDSILDS</sequence>
<accession>A0A2T3Z472</accession>
<keyword evidence="3" id="KW-1185">Reference proteome</keyword>
<feature type="compositionally biased region" description="Polar residues" evidence="1">
    <location>
        <begin position="67"/>
        <end position="80"/>
    </location>
</feature>
<evidence type="ECO:0000256" key="1">
    <source>
        <dbReference type="SAM" id="MobiDB-lite"/>
    </source>
</evidence>
<dbReference type="Proteomes" id="UP000240493">
    <property type="component" value="Unassembled WGS sequence"/>
</dbReference>
<feature type="region of interest" description="Disordered" evidence="1">
    <location>
        <begin position="98"/>
        <end position="127"/>
    </location>
</feature>
<organism evidence="2 3">
    <name type="scientific">Trichoderma asperellum (strain ATCC 204424 / CBS 433.97 / NBRC 101777)</name>
    <dbReference type="NCBI Taxonomy" id="1042311"/>
    <lineage>
        <taxon>Eukaryota</taxon>
        <taxon>Fungi</taxon>
        <taxon>Dikarya</taxon>
        <taxon>Ascomycota</taxon>
        <taxon>Pezizomycotina</taxon>
        <taxon>Sordariomycetes</taxon>
        <taxon>Hypocreomycetidae</taxon>
        <taxon>Hypocreales</taxon>
        <taxon>Hypocreaceae</taxon>
        <taxon>Trichoderma</taxon>
    </lineage>
</organism>
<dbReference type="AlphaFoldDB" id="A0A2T3Z472"/>
<reference evidence="2 3" key="1">
    <citation type="submission" date="2016-07" db="EMBL/GenBank/DDBJ databases">
        <title>Multiple horizontal gene transfer events from other fungi enriched the ability of initially mycotrophic Trichoderma (Ascomycota) to feed on dead plant biomass.</title>
        <authorList>
            <consortium name="DOE Joint Genome Institute"/>
            <person name="Aerts A."/>
            <person name="Atanasova L."/>
            <person name="Chenthamara K."/>
            <person name="Zhang J."/>
            <person name="Grujic M."/>
            <person name="Henrissat B."/>
            <person name="Kuo A."/>
            <person name="Salamov A."/>
            <person name="Lipzen A."/>
            <person name="Labutti K."/>
            <person name="Barry K."/>
            <person name="Miao Y."/>
            <person name="Rahimi M.J."/>
            <person name="Shen Q."/>
            <person name="Grigoriev I.V."/>
            <person name="Kubicek C.P."/>
            <person name="Druzhinina I.S."/>
        </authorList>
    </citation>
    <scope>NUCLEOTIDE SEQUENCE [LARGE SCALE GENOMIC DNA]</scope>
    <source>
        <strain evidence="2 3">CBS 433.97</strain>
    </source>
</reference>
<feature type="compositionally biased region" description="Polar residues" evidence="1">
    <location>
        <begin position="115"/>
        <end position="125"/>
    </location>
</feature>
<feature type="region of interest" description="Disordered" evidence="1">
    <location>
        <begin position="66"/>
        <end position="85"/>
    </location>
</feature>
<evidence type="ECO:0000313" key="3">
    <source>
        <dbReference type="Proteomes" id="UP000240493"/>
    </source>
</evidence>
<dbReference type="EMBL" id="KZ679264">
    <property type="protein sequence ID" value="PTB39628.1"/>
    <property type="molecule type" value="Genomic_DNA"/>
</dbReference>
<protein>
    <submittedName>
        <fullName evidence="2">Uncharacterized protein</fullName>
    </submittedName>
</protein>
<name>A0A2T3Z472_TRIA4</name>
<proteinExistence type="predicted"/>
<evidence type="ECO:0000313" key="2">
    <source>
        <dbReference type="EMBL" id="PTB39628.1"/>
    </source>
</evidence>
<gene>
    <name evidence="2" type="ORF">M441DRAFT_460597</name>
</gene>